<dbReference type="GO" id="GO:0050660">
    <property type="term" value="F:flavin adenine dinucleotide binding"/>
    <property type="evidence" value="ECO:0007669"/>
    <property type="project" value="InterPro"/>
</dbReference>
<evidence type="ECO:0000256" key="2">
    <source>
        <dbReference type="ARBA" id="ARBA00022630"/>
    </source>
</evidence>
<keyword evidence="8" id="KW-1185">Reference proteome</keyword>
<keyword evidence="3" id="KW-0274">FAD</keyword>
<keyword evidence="2" id="KW-0285">Flavoprotein</keyword>
<dbReference type="InterPro" id="IPR006076">
    <property type="entry name" value="FAD-dep_OxRdtase"/>
</dbReference>
<dbReference type="SUPFAM" id="SSF51905">
    <property type="entry name" value="FAD/NAD(P)-binding domain"/>
    <property type="match status" value="1"/>
</dbReference>
<keyword evidence="5" id="KW-0812">Transmembrane</keyword>
<dbReference type="PANTHER" id="PTHR10961">
    <property type="entry name" value="PEROXISOMAL SARCOSINE OXIDASE"/>
    <property type="match status" value="1"/>
</dbReference>
<dbReference type="Pfam" id="PF01266">
    <property type="entry name" value="DAO"/>
    <property type="match status" value="1"/>
</dbReference>
<dbReference type="KEGG" id="pmar:B0X71_04215"/>
<dbReference type="Proteomes" id="UP000188184">
    <property type="component" value="Chromosome"/>
</dbReference>
<dbReference type="Gene3D" id="3.50.50.60">
    <property type="entry name" value="FAD/NAD(P)-binding domain"/>
    <property type="match status" value="1"/>
</dbReference>
<dbReference type="OrthoDB" id="9794226at2"/>
<evidence type="ECO:0000256" key="4">
    <source>
        <dbReference type="ARBA" id="ARBA00023002"/>
    </source>
</evidence>
<keyword evidence="5" id="KW-1133">Transmembrane helix</keyword>
<evidence type="ECO:0000256" key="3">
    <source>
        <dbReference type="ARBA" id="ARBA00022827"/>
    </source>
</evidence>
<dbReference type="GO" id="GO:0008115">
    <property type="term" value="F:sarcosine oxidase activity"/>
    <property type="evidence" value="ECO:0007669"/>
    <property type="project" value="TreeGrafter"/>
</dbReference>
<evidence type="ECO:0000256" key="1">
    <source>
        <dbReference type="ARBA" id="ARBA00001974"/>
    </source>
</evidence>
<comment type="cofactor">
    <cofactor evidence="1">
        <name>FAD</name>
        <dbReference type="ChEBI" id="CHEBI:57692"/>
    </cofactor>
</comment>
<evidence type="ECO:0000256" key="5">
    <source>
        <dbReference type="SAM" id="Phobius"/>
    </source>
</evidence>
<keyword evidence="5" id="KW-0472">Membrane</keyword>
<dbReference type="InterPro" id="IPR036188">
    <property type="entry name" value="FAD/NAD-bd_sf"/>
</dbReference>
<feature type="transmembrane region" description="Helical" evidence="5">
    <location>
        <begin position="6"/>
        <end position="22"/>
    </location>
</feature>
<dbReference type="InterPro" id="IPR045170">
    <property type="entry name" value="MTOX"/>
</dbReference>
<dbReference type="PANTHER" id="PTHR10961:SF7">
    <property type="entry name" value="FAD DEPENDENT OXIDOREDUCTASE DOMAIN-CONTAINING PROTEIN"/>
    <property type="match status" value="1"/>
</dbReference>
<dbReference type="AlphaFoldDB" id="A0A1Q2KX50"/>
<evidence type="ECO:0000259" key="6">
    <source>
        <dbReference type="Pfam" id="PF01266"/>
    </source>
</evidence>
<name>A0A1Q2KX50_9BACL</name>
<proteinExistence type="predicted"/>
<sequence>MNVDAIIIGAGAMGMAAGYYLAKQNQKVVLIDPHDPPHTQGSHHGETRLIRHAYGEGENYVPMALRAQKLWVELERESKRKVFHQTGVLNFGTPDSAFLKNVRRSVEVHSLPADFLTAQEVNERWPGFQLSEELIACYEPNSGILMSEEAIRAYRELAEKHGAELLVNTRLQEIIAADNGITITTDNQTVTGRKLIITAGRGTNTVLKLLGQQLPLQPMRTNVSWFQADAELHSPSIFPAWAYDDGETGFYGFPDIDGAGLKIGDHNAGVPMSPEEALTPFGTEPEDGQHVSGFLRTHMGLEPVQRKGQTCIYTNSPDEDFIIDHLPEHRNIIVACGFSGHGFKFASAVGEILSDLAIRGKTEANIAGFTISRFK</sequence>
<reference evidence="7 8" key="1">
    <citation type="submission" date="2017-02" db="EMBL/GenBank/DDBJ databases">
        <title>The complete genomic sequence of a novel cold adapted crude oil-degrading bacterium Planococcus qaidamina Y42.</title>
        <authorList>
            <person name="Yang R."/>
        </authorList>
    </citation>
    <scope>NUCLEOTIDE SEQUENCE [LARGE SCALE GENOMIC DNA]</scope>
    <source>
        <strain evidence="7 8">Y42</strain>
    </source>
</reference>
<dbReference type="Gene3D" id="3.30.9.10">
    <property type="entry name" value="D-Amino Acid Oxidase, subunit A, domain 2"/>
    <property type="match status" value="1"/>
</dbReference>
<dbReference type="EMBL" id="CP019640">
    <property type="protein sequence ID" value="AQQ52397.1"/>
    <property type="molecule type" value="Genomic_DNA"/>
</dbReference>
<protein>
    <submittedName>
        <fullName evidence="7">N-methyltryptophan oxidase</fullName>
    </submittedName>
</protein>
<gene>
    <name evidence="7" type="ORF">B0X71_04215</name>
</gene>
<keyword evidence="4" id="KW-0560">Oxidoreductase</keyword>
<accession>A0A1Q2KX50</accession>
<dbReference type="SUPFAM" id="SSF54373">
    <property type="entry name" value="FAD-linked reductases, C-terminal domain"/>
    <property type="match status" value="1"/>
</dbReference>
<feature type="domain" description="FAD dependent oxidoreductase" evidence="6">
    <location>
        <begin position="4"/>
        <end position="356"/>
    </location>
</feature>
<evidence type="ECO:0000313" key="8">
    <source>
        <dbReference type="Proteomes" id="UP000188184"/>
    </source>
</evidence>
<dbReference type="RefSeq" id="WP_077588280.1">
    <property type="nucleotide sequence ID" value="NZ_CP019640.1"/>
</dbReference>
<evidence type="ECO:0000313" key="7">
    <source>
        <dbReference type="EMBL" id="AQQ52397.1"/>
    </source>
</evidence>
<organism evidence="7 8">
    <name type="scientific">Planococcus lenghuensis</name>
    <dbReference type="NCBI Taxonomy" id="2213202"/>
    <lineage>
        <taxon>Bacteria</taxon>
        <taxon>Bacillati</taxon>
        <taxon>Bacillota</taxon>
        <taxon>Bacilli</taxon>
        <taxon>Bacillales</taxon>
        <taxon>Caryophanaceae</taxon>
        <taxon>Planococcus</taxon>
    </lineage>
</organism>
<dbReference type="GO" id="GO:0005829">
    <property type="term" value="C:cytosol"/>
    <property type="evidence" value="ECO:0007669"/>
    <property type="project" value="TreeGrafter"/>
</dbReference>
<dbReference type="NCBIfam" id="NF008425">
    <property type="entry name" value="PRK11259.1"/>
    <property type="match status" value="1"/>
</dbReference>